<gene>
    <name evidence="2" type="ORF">EANT1437_LOCUS318</name>
</gene>
<evidence type="ECO:0000256" key="1">
    <source>
        <dbReference type="SAM" id="Phobius"/>
    </source>
</evidence>
<name>A0A7S2VYJ2_9STRA</name>
<keyword evidence="1" id="KW-0472">Membrane</keyword>
<evidence type="ECO:0000313" key="2">
    <source>
        <dbReference type="EMBL" id="CAD9656519.1"/>
    </source>
</evidence>
<feature type="transmembrane region" description="Helical" evidence="1">
    <location>
        <begin position="196"/>
        <end position="218"/>
    </location>
</feature>
<feature type="transmembrane region" description="Helical" evidence="1">
    <location>
        <begin position="42"/>
        <end position="60"/>
    </location>
</feature>
<sequence length="291" mass="32484">MNNNQGGYPQRAVIPNAGDMGSIVVRGVTNFARKHKVISGSYILGVLVLLIFTTGTKLTLQQRQQYNSIMNTIDLKAEYDASDRYGRAAHAYQSSKGWFTCDGLCQRNKRRMEAVKQDLDEVRAEGNARMSDAKSKAGLFSEVGVAEVKDSFWDYFHKGKQFAKRRSMWDALFMGMRSMGRDENILEYCLKLLLQVLINFSLGLIGALFIFVWGLWTIVNSYQPDPLTAAAFFVGATCAGFAFVSTYLFLIYGAAAGSVYGLAKVVESNARLQNGRRPQNNNNGMNRPHIH</sequence>
<feature type="transmembrane region" description="Helical" evidence="1">
    <location>
        <begin position="230"/>
        <end position="263"/>
    </location>
</feature>
<protein>
    <submittedName>
        <fullName evidence="2">Uncharacterized protein</fullName>
    </submittedName>
</protein>
<proteinExistence type="predicted"/>
<dbReference type="EMBL" id="HBHI01000716">
    <property type="protein sequence ID" value="CAD9656519.1"/>
    <property type="molecule type" value="Transcribed_RNA"/>
</dbReference>
<organism evidence="2">
    <name type="scientific">Eucampia antarctica</name>
    <dbReference type="NCBI Taxonomy" id="49252"/>
    <lineage>
        <taxon>Eukaryota</taxon>
        <taxon>Sar</taxon>
        <taxon>Stramenopiles</taxon>
        <taxon>Ochrophyta</taxon>
        <taxon>Bacillariophyta</taxon>
        <taxon>Mediophyceae</taxon>
        <taxon>Biddulphiophycidae</taxon>
        <taxon>Hemiaulales</taxon>
        <taxon>Hemiaulaceae</taxon>
        <taxon>Eucampia</taxon>
    </lineage>
</organism>
<keyword evidence="1" id="KW-1133">Transmembrane helix</keyword>
<dbReference type="AlphaFoldDB" id="A0A7S2VYJ2"/>
<accession>A0A7S2VYJ2</accession>
<reference evidence="2" key="1">
    <citation type="submission" date="2021-01" db="EMBL/GenBank/DDBJ databases">
        <authorList>
            <person name="Corre E."/>
            <person name="Pelletier E."/>
            <person name="Niang G."/>
            <person name="Scheremetjew M."/>
            <person name="Finn R."/>
            <person name="Kale V."/>
            <person name="Holt S."/>
            <person name="Cochrane G."/>
            <person name="Meng A."/>
            <person name="Brown T."/>
            <person name="Cohen L."/>
        </authorList>
    </citation>
    <scope>NUCLEOTIDE SEQUENCE</scope>
    <source>
        <strain evidence="2">CCMP1452</strain>
    </source>
</reference>
<keyword evidence="1" id="KW-0812">Transmembrane</keyword>